<comment type="caution">
    <text evidence="3">The sequence shown here is derived from an EMBL/GenBank/DDBJ whole genome shotgun (WGS) entry which is preliminary data.</text>
</comment>
<dbReference type="Pfam" id="PF06835">
    <property type="entry name" value="LptC"/>
    <property type="match status" value="1"/>
</dbReference>
<dbReference type="Proteomes" id="UP000253941">
    <property type="component" value="Unassembled WGS sequence"/>
</dbReference>
<keyword evidence="4" id="KW-1185">Reference proteome</keyword>
<keyword evidence="2" id="KW-1133">Transmembrane helix</keyword>
<protein>
    <submittedName>
        <fullName evidence="3">LPS export ABC transporter periplasmic protein LptC</fullName>
    </submittedName>
</protein>
<dbReference type="RefSeq" id="WP_114582560.1">
    <property type="nucleotide sequence ID" value="NZ_QPMH01000011.1"/>
</dbReference>
<accession>A0A369T873</accession>
<evidence type="ECO:0000256" key="1">
    <source>
        <dbReference type="SAM" id="MobiDB-lite"/>
    </source>
</evidence>
<feature type="compositionally biased region" description="Low complexity" evidence="1">
    <location>
        <begin position="1"/>
        <end position="14"/>
    </location>
</feature>
<dbReference type="GO" id="GO:0015221">
    <property type="term" value="F:lipopolysaccharide transmembrane transporter activity"/>
    <property type="evidence" value="ECO:0007669"/>
    <property type="project" value="InterPro"/>
</dbReference>
<keyword evidence="2" id="KW-0472">Membrane</keyword>
<dbReference type="InterPro" id="IPR026265">
    <property type="entry name" value="LptC"/>
</dbReference>
<dbReference type="NCBIfam" id="TIGR04409">
    <property type="entry name" value="LptC_YrbK"/>
    <property type="match status" value="1"/>
</dbReference>
<sequence length="236" mass="25654">MANAADKAQAPQQAPGSPRAPRGGESARTRQPPRLSVRNGYSLFVGTLKVVLPALAVAMVLLVIVWPQFAPDESSFRVGISDLSPDQADNLSMLNARFRGRDEQNRPFSIVADQATQAKSGADLIKLQQPKADITLQDGAWLALTADDGQYWRETQKLHLSGNVSLFHDRGFEMHTSAADIDLKANRAQSDRPVQGQGPTGNLEAEGFRLEDGGKRIFFTGKSKLTVYENGLEGQP</sequence>
<reference evidence="3 4" key="1">
    <citation type="submission" date="2018-07" db="EMBL/GenBank/DDBJ databases">
        <title>Venubactetium sediminum gen. nov., sp. nov., isolated from a marine solar saltern.</title>
        <authorList>
            <person name="Wang S."/>
        </authorList>
    </citation>
    <scope>NUCLEOTIDE SEQUENCE [LARGE SCALE GENOMIC DNA]</scope>
    <source>
        <strain evidence="3 4">WD2A32</strain>
    </source>
</reference>
<dbReference type="GO" id="GO:0005886">
    <property type="term" value="C:plasma membrane"/>
    <property type="evidence" value="ECO:0007669"/>
    <property type="project" value="InterPro"/>
</dbReference>
<feature type="region of interest" description="Disordered" evidence="1">
    <location>
        <begin position="1"/>
        <end position="33"/>
    </location>
</feature>
<dbReference type="InterPro" id="IPR010664">
    <property type="entry name" value="LipoPS_assembly_LptC-rel"/>
</dbReference>
<dbReference type="EMBL" id="QPMH01000011">
    <property type="protein sequence ID" value="RDD61529.1"/>
    <property type="molecule type" value="Genomic_DNA"/>
</dbReference>
<evidence type="ECO:0000313" key="4">
    <source>
        <dbReference type="Proteomes" id="UP000253941"/>
    </source>
</evidence>
<keyword evidence="2" id="KW-0812">Transmembrane</keyword>
<dbReference type="Gene3D" id="2.60.450.10">
    <property type="entry name" value="Lipopolysaccharide (LPS) transport protein A like domain"/>
    <property type="match status" value="1"/>
</dbReference>
<feature type="transmembrane region" description="Helical" evidence="2">
    <location>
        <begin position="40"/>
        <end position="66"/>
    </location>
</feature>
<evidence type="ECO:0000313" key="3">
    <source>
        <dbReference type="EMBL" id="RDD61529.1"/>
    </source>
</evidence>
<organism evidence="3 4">
    <name type="scientific">Ferruginivarius sediminum</name>
    <dbReference type="NCBI Taxonomy" id="2661937"/>
    <lineage>
        <taxon>Bacteria</taxon>
        <taxon>Pseudomonadati</taxon>
        <taxon>Pseudomonadota</taxon>
        <taxon>Alphaproteobacteria</taxon>
        <taxon>Rhodospirillales</taxon>
        <taxon>Rhodospirillaceae</taxon>
        <taxon>Ferruginivarius</taxon>
    </lineage>
</organism>
<evidence type="ECO:0000256" key="2">
    <source>
        <dbReference type="SAM" id="Phobius"/>
    </source>
</evidence>
<gene>
    <name evidence="3" type="primary">lptC</name>
    <name evidence="3" type="ORF">DRB17_12585</name>
</gene>
<proteinExistence type="predicted"/>
<name>A0A369T873_9PROT</name>
<dbReference type="AlphaFoldDB" id="A0A369T873"/>